<protein>
    <recommendedName>
        <fullName evidence="3">Metallo-beta-lactamase domain-containing protein</fullName>
    </recommendedName>
</protein>
<evidence type="ECO:0000313" key="1">
    <source>
        <dbReference type="EMBL" id="KVW94963.1"/>
    </source>
</evidence>
<dbReference type="Gene3D" id="3.60.15.10">
    <property type="entry name" value="Ribonuclease Z/Hydroxyacylglutathione hydrolase-like"/>
    <property type="match status" value="1"/>
</dbReference>
<dbReference type="PATRIC" id="fig|36861.3.peg.1871"/>
<proteinExistence type="predicted"/>
<dbReference type="AlphaFoldDB" id="A0A106BMM9"/>
<name>A0A106BMM9_THIDE</name>
<dbReference type="InterPro" id="IPR036866">
    <property type="entry name" value="RibonucZ/Hydroxyglut_hydro"/>
</dbReference>
<dbReference type="SUPFAM" id="SSF56281">
    <property type="entry name" value="Metallo-hydrolase/oxidoreductase"/>
    <property type="match status" value="1"/>
</dbReference>
<organism evidence="1 2">
    <name type="scientific">Thiobacillus denitrificans</name>
    <dbReference type="NCBI Taxonomy" id="36861"/>
    <lineage>
        <taxon>Bacteria</taxon>
        <taxon>Pseudomonadati</taxon>
        <taxon>Pseudomonadota</taxon>
        <taxon>Betaproteobacteria</taxon>
        <taxon>Nitrosomonadales</taxon>
        <taxon>Thiobacillaceae</taxon>
        <taxon>Thiobacillus</taxon>
    </lineage>
</organism>
<dbReference type="RefSeq" id="WP_059756306.1">
    <property type="nucleotide sequence ID" value="NZ_LDUG01000029.1"/>
</dbReference>
<dbReference type="OrthoDB" id="819793at2"/>
<dbReference type="EMBL" id="LDUG01000029">
    <property type="protein sequence ID" value="KVW94963.1"/>
    <property type="molecule type" value="Genomic_DNA"/>
</dbReference>
<evidence type="ECO:0008006" key="3">
    <source>
        <dbReference type="Google" id="ProtNLM"/>
    </source>
</evidence>
<sequence>MKEILPGVFHWKTFHEGIQAYVHAYYINATDPAVLIDPRVPTQGIEWFAAHAAPRHIYLTNRHHYRHSDRFAARYGAQVWCHKGGLHEFTHGEKVRSFSHGRELPGGILALEVAALCPEETALYLPLNGGLLSVGDAIVRHNGKLGFVPDAYMGDDPEGVKRGLRKAFLKHLREREFDHLLFAHGAPWIGGARAGLEKFLADMQCPGC</sequence>
<reference evidence="1 2" key="1">
    <citation type="journal article" date="2015" name="Appl. Environ. Microbiol.">
        <title>Aerobic and Anaerobic Thiosulfate Oxidation by a Cold-Adapted, Subglacial Chemoautotroph.</title>
        <authorList>
            <person name="Harrold Z.R."/>
            <person name="Skidmore M.L."/>
            <person name="Hamilton T.L."/>
            <person name="Desch L."/>
            <person name="Amada K."/>
            <person name="van Gelder W."/>
            <person name="Glover K."/>
            <person name="Roden E.E."/>
            <person name="Boyd E.S."/>
        </authorList>
    </citation>
    <scope>NUCLEOTIDE SEQUENCE [LARGE SCALE GENOMIC DNA]</scope>
    <source>
        <strain evidence="1 2">RG</strain>
    </source>
</reference>
<dbReference type="STRING" id="1123392.GCA_000376425_01088"/>
<evidence type="ECO:0000313" key="2">
    <source>
        <dbReference type="Proteomes" id="UP000064243"/>
    </source>
</evidence>
<comment type="caution">
    <text evidence="1">The sequence shown here is derived from an EMBL/GenBank/DDBJ whole genome shotgun (WGS) entry which is preliminary data.</text>
</comment>
<dbReference type="Proteomes" id="UP000064243">
    <property type="component" value="Unassembled WGS sequence"/>
</dbReference>
<gene>
    <name evidence="1" type="ORF">ABW22_10995</name>
</gene>
<keyword evidence="2" id="KW-1185">Reference proteome</keyword>
<accession>A0A106BMM9</accession>